<comment type="similarity">
    <text evidence="2">Belongs to the class-I pyridoxal-phosphate-dependent aminotransferase family.</text>
</comment>
<comment type="miscellaneous">
    <text evidence="7">In eukaryotes there are cytoplasmic, mitochondrial and chloroplastic isozymes.</text>
</comment>
<reference evidence="10" key="2">
    <citation type="journal article" date="2023" name="IMA Fungus">
        <title>Comparative genomic study of the Penicillium genus elucidates a diverse pangenome and 15 lateral gene transfer events.</title>
        <authorList>
            <person name="Petersen C."/>
            <person name="Sorensen T."/>
            <person name="Nielsen M.R."/>
            <person name="Sondergaard T.E."/>
            <person name="Sorensen J.L."/>
            <person name="Fitzpatrick D.A."/>
            <person name="Frisvad J.C."/>
            <person name="Nielsen K.L."/>
        </authorList>
    </citation>
    <scope>NUCLEOTIDE SEQUENCE</scope>
    <source>
        <strain evidence="10">IBT 29677</strain>
    </source>
</reference>
<dbReference type="InterPro" id="IPR000796">
    <property type="entry name" value="Asp_trans"/>
</dbReference>
<dbReference type="InterPro" id="IPR015422">
    <property type="entry name" value="PyrdxlP-dep_Trfase_small"/>
</dbReference>
<evidence type="ECO:0000256" key="7">
    <source>
        <dbReference type="RuleBase" id="RU000480"/>
    </source>
</evidence>
<evidence type="ECO:0000259" key="9">
    <source>
        <dbReference type="Pfam" id="PF00155"/>
    </source>
</evidence>
<dbReference type="PANTHER" id="PTHR11879:SF20">
    <property type="entry name" value="ASPARTATE AMINOTRANSFERASE"/>
    <property type="match status" value="1"/>
</dbReference>
<dbReference type="InterPro" id="IPR015424">
    <property type="entry name" value="PyrdxlP-dep_Trfase"/>
</dbReference>
<dbReference type="GO" id="GO:0005829">
    <property type="term" value="C:cytosol"/>
    <property type="evidence" value="ECO:0007669"/>
    <property type="project" value="TreeGrafter"/>
</dbReference>
<keyword evidence="5 7" id="KW-0808">Transferase</keyword>
<evidence type="ECO:0000313" key="10">
    <source>
        <dbReference type="EMBL" id="KAJ5414675.1"/>
    </source>
</evidence>
<dbReference type="SUPFAM" id="SSF56112">
    <property type="entry name" value="Protein kinase-like (PK-like)"/>
    <property type="match status" value="1"/>
</dbReference>
<dbReference type="PANTHER" id="PTHR11879">
    <property type="entry name" value="ASPARTATE AMINOTRANSFERASE"/>
    <property type="match status" value="1"/>
</dbReference>
<dbReference type="PROSITE" id="PS00105">
    <property type="entry name" value="AA_TRANSFER_CLASS_1"/>
    <property type="match status" value="1"/>
</dbReference>
<dbReference type="InterPro" id="IPR015421">
    <property type="entry name" value="PyrdxlP-dep_Trfase_major"/>
</dbReference>
<keyword evidence="6" id="KW-0663">Pyridoxal phosphate</keyword>
<dbReference type="Pfam" id="PF00155">
    <property type="entry name" value="Aminotran_1_2"/>
    <property type="match status" value="1"/>
</dbReference>
<dbReference type="Gene3D" id="3.40.640.10">
    <property type="entry name" value="Type I PLP-dependent aspartate aminotransferase-like (Major domain)"/>
    <property type="match status" value="1"/>
</dbReference>
<feature type="domain" description="Aminotransferase class I/classII large" evidence="9">
    <location>
        <begin position="39"/>
        <end position="419"/>
    </location>
</feature>
<organism evidence="10 11">
    <name type="scientific">Penicillium cosmopolitanum</name>
    <dbReference type="NCBI Taxonomy" id="1131564"/>
    <lineage>
        <taxon>Eukaryota</taxon>
        <taxon>Fungi</taxon>
        <taxon>Dikarya</taxon>
        <taxon>Ascomycota</taxon>
        <taxon>Pezizomycotina</taxon>
        <taxon>Eurotiomycetes</taxon>
        <taxon>Eurotiomycetidae</taxon>
        <taxon>Eurotiales</taxon>
        <taxon>Aspergillaceae</taxon>
        <taxon>Penicillium</taxon>
    </lineage>
</organism>
<keyword evidence="11" id="KW-1185">Reference proteome</keyword>
<dbReference type="GO" id="GO:0030170">
    <property type="term" value="F:pyridoxal phosphate binding"/>
    <property type="evidence" value="ECO:0007669"/>
    <property type="project" value="InterPro"/>
</dbReference>
<dbReference type="Gene3D" id="1.10.510.10">
    <property type="entry name" value="Transferase(Phosphotransferase) domain 1"/>
    <property type="match status" value="1"/>
</dbReference>
<evidence type="ECO:0000256" key="2">
    <source>
        <dbReference type="ARBA" id="ARBA00007441"/>
    </source>
</evidence>
<evidence type="ECO:0000256" key="4">
    <source>
        <dbReference type="ARBA" id="ARBA00022576"/>
    </source>
</evidence>
<dbReference type="CDD" id="cd00609">
    <property type="entry name" value="AAT_like"/>
    <property type="match status" value="1"/>
</dbReference>
<evidence type="ECO:0000256" key="1">
    <source>
        <dbReference type="ARBA" id="ARBA00001933"/>
    </source>
</evidence>
<dbReference type="NCBIfam" id="NF006719">
    <property type="entry name" value="PRK09257.1"/>
    <property type="match status" value="1"/>
</dbReference>
<comment type="subunit">
    <text evidence="3 7">Homodimer.</text>
</comment>
<comment type="catalytic activity">
    <reaction evidence="7">
        <text>L-aspartate + 2-oxoglutarate = oxaloacetate + L-glutamate</text>
        <dbReference type="Rhea" id="RHEA:21824"/>
        <dbReference type="ChEBI" id="CHEBI:16452"/>
        <dbReference type="ChEBI" id="CHEBI:16810"/>
        <dbReference type="ChEBI" id="CHEBI:29985"/>
        <dbReference type="ChEBI" id="CHEBI:29991"/>
        <dbReference type="EC" id="2.6.1.1"/>
    </reaction>
</comment>
<dbReference type="EMBL" id="JAPZBU010000003">
    <property type="protein sequence ID" value="KAJ5414675.1"/>
    <property type="molecule type" value="Genomic_DNA"/>
</dbReference>
<reference evidence="10" key="1">
    <citation type="submission" date="2022-12" db="EMBL/GenBank/DDBJ databases">
        <authorList>
            <person name="Petersen C."/>
        </authorList>
    </citation>
    <scope>NUCLEOTIDE SEQUENCE</scope>
    <source>
        <strain evidence="10">IBT 29677</strain>
    </source>
</reference>
<keyword evidence="4 7" id="KW-0032">Aminotransferase</keyword>
<dbReference type="InterPro" id="IPR004838">
    <property type="entry name" value="NHTrfase_class1_PyrdxlP-BS"/>
</dbReference>
<dbReference type="SUPFAM" id="SSF53383">
    <property type="entry name" value="PLP-dependent transferases"/>
    <property type="match status" value="1"/>
</dbReference>
<evidence type="ECO:0000256" key="3">
    <source>
        <dbReference type="ARBA" id="ARBA00011738"/>
    </source>
</evidence>
<comment type="cofactor">
    <cofactor evidence="1">
        <name>pyridoxal 5'-phosphate</name>
        <dbReference type="ChEBI" id="CHEBI:597326"/>
    </cofactor>
</comment>
<dbReference type="AlphaFoldDB" id="A0A9W9WC09"/>
<dbReference type="OrthoDB" id="550424at2759"/>
<comment type="caution">
    <text evidence="10">The sequence shown here is derived from an EMBL/GenBank/DDBJ whole genome shotgun (WGS) entry which is preliminary data.</text>
</comment>
<dbReference type="GO" id="GO:0006532">
    <property type="term" value="P:aspartate biosynthetic process"/>
    <property type="evidence" value="ECO:0007669"/>
    <property type="project" value="TreeGrafter"/>
</dbReference>
<evidence type="ECO:0000256" key="5">
    <source>
        <dbReference type="ARBA" id="ARBA00022679"/>
    </source>
</evidence>
<evidence type="ECO:0000256" key="8">
    <source>
        <dbReference type="SAM" id="MobiDB-lite"/>
    </source>
</evidence>
<dbReference type="RefSeq" id="XP_056494521.1">
    <property type="nucleotide sequence ID" value="XM_056625939.1"/>
</dbReference>
<gene>
    <name evidence="10" type="ORF">N7509_001302</name>
</gene>
<proteinExistence type="inferred from homology"/>
<protein>
    <recommendedName>
        <fullName evidence="7">Aspartate aminotransferase</fullName>
        <ecNumber evidence="7">2.6.1.1</ecNumber>
    </recommendedName>
</protein>
<evidence type="ECO:0000313" key="11">
    <source>
        <dbReference type="Proteomes" id="UP001147747"/>
    </source>
</evidence>
<sequence>MGSISEPPQSPSHFTNLPQIPTDEPFAVNASYIKDTYPKKVNLGIGVYRTNKGDPWPLRVVEDAEKAIYNAQDISRHEYLSIQGDREFLRLAADLVFDFNSVQPCADTTQSGLDRVTSIQTVSGTGANRLGAEFLTRNISPGNVWIPAPTWANHHTIWDLAGVPRKEYPYYNSSTGEFNYEETLQTLRTSSSKNDILVLHACAHNPTGADPSREQWEGILDVCKEKGLIPFFDLAYQGFASGNVGKDGWAIRRFFEEGGIEFVVAQSFSKNFGLYGQRVGALHVVSSSSAAQGVSDDILAMLCHLVRGEYSMAPRGGAEIVRRVLGNKELRARWVEDLDTMSTRILSMRKALFEELVALGTPGDWGHVVKQIGMFTYVGLSETQVFAIRERHHVYMLKSGRISISGLNETNVRYVAMAIDDVERGNLESGNFDLGYGSGTELFQQAQDSEGKPTAKAHLAEMIALLGMPSPEFIEESHSALMYQWPYKIRLNGGELSENAFEMFGGPFFDVNGKFLHEDLIPDRRIEDTLPLVDEKDRNKLIAFAKKMLTWDPEERATARQLLEDPFLKLE</sequence>
<accession>A0A9W9WC09</accession>
<dbReference type="PRINTS" id="PR00799">
    <property type="entry name" value="TRANSAMINASE"/>
</dbReference>
<dbReference type="Gene3D" id="3.90.1150.10">
    <property type="entry name" value="Aspartate Aminotransferase, domain 1"/>
    <property type="match status" value="1"/>
</dbReference>
<dbReference type="GO" id="GO:0004069">
    <property type="term" value="F:L-aspartate:2-oxoglutarate aminotransferase activity"/>
    <property type="evidence" value="ECO:0007669"/>
    <property type="project" value="UniProtKB-EC"/>
</dbReference>
<evidence type="ECO:0000256" key="6">
    <source>
        <dbReference type="ARBA" id="ARBA00022898"/>
    </source>
</evidence>
<dbReference type="FunFam" id="3.40.640.10:FF:000066">
    <property type="entry name" value="Aspartate aminotransferase"/>
    <property type="match status" value="1"/>
</dbReference>
<name>A0A9W9WC09_9EURO</name>
<dbReference type="GeneID" id="81364919"/>
<dbReference type="FunFam" id="3.90.1150.10:FF:000001">
    <property type="entry name" value="Aspartate aminotransferase"/>
    <property type="match status" value="1"/>
</dbReference>
<dbReference type="InterPro" id="IPR011009">
    <property type="entry name" value="Kinase-like_dom_sf"/>
</dbReference>
<dbReference type="InterPro" id="IPR004839">
    <property type="entry name" value="Aminotransferase_I/II_large"/>
</dbReference>
<dbReference type="EC" id="2.6.1.1" evidence="7"/>
<dbReference type="Proteomes" id="UP001147747">
    <property type="component" value="Unassembled WGS sequence"/>
</dbReference>
<feature type="region of interest" description="Disordered" evidence="8">
    <location>
        <begin position="1"/>
        <end position="21"/>
    </location>
</feature>